<feature type="domain" description="DUF5615" evidence="1">
    <location>
        <begin position="2"/>
        <end position="93"/>
    </location>
</feature>
<dbReference type="InterPro" id="IPR041049">
    <property type="entry name" value="DUF5615"/>
</dbReference>
<evidence type="ECO:0000259" key="1">
    <source>
        <dbReference type="Pfam" id="PF18480"/>
    </source>
</evidence>
<gene>
    <name evidence="2" type="ORF">PCC6912_57390</name>
</gene>
<name>A0A3S0ZVP2_CHLFR</name>
<dbReference type="AlphaFoldDB" id="A0A3S0ZVP2"/>
<evidence type="ECO:0000313" key="2">
    <source>
        <dbReference type="EMBL" id="RUR73381.1"/>
    </source>
</evidence>
<accession>A0A3S0ZVP2</accession>
<proteinExistence type="predicted"/>
<dbReference type="RefSeq" id="WP_016876641.1">
    <property type="nucleotide sequence ID" value="NZ_AJLN01000148.1"/>
</dbReference>
<sequence>MRSFGYDVLTSYEAGQANQSISDEDILNFAHKQDRVVITLNREDFISLHQQGKKHRGILIYKEDRDYKGQANKIHEFIVNNTQVLTGRLIRIKNKTKKELQFKFLLPKNTK</sequence>
<reference evidence="2 3" key="1">
    <citation type="journal article" date="2019" name="Genome Biol. Evol.">
        <title>Day and night: Metabolic profiles and evolutionary relationships of six axenic non-marine cyanobacteria.</title>
        <authorList>
            <person name="Will S.E."/>
            <person name="Henke P."/>
            <person name="Boedeker C."/>
            <person name="Huang S."/>
            <person name="Brinkmann H."/>
            <person name="Rohde M."/>
            <person name="Jarek M."/>
            <person name="Friedl T."/>
            <person name="Seufert S."/>
            <person name="Schumacher M."/>
            <person name="Overmann J."/>
            <person name="Neumann-Schaal M."/>
            <person name="Petersen J."/>
        </authorList>
    </citation>
    <scope>NUCLEOTIDE SEQUENCE [LARGE SCALE GENOMIC DNA]</scope>
    <source>
        <strain evidence="2 3">PCC 6912</strain>
    </source>
</reference>
<evidence type="ECO:0000313" key="3">
    <source>
        <dbReference type="Proteomes" id="UP000268857"/>
    </source>
</evidence>
<keyword evidence="3" id="KW-1185">Reference proteome</keyword>
<dbReference type="OrthoDB" id="3216372at2"/>
<organism evidence="2 3">
    <name type="scientific">Chlorogloeopsis fritschii PCC 6912</name>
    <dbReference type="NCBI Taxonomy" id="211165"/>
    <lineage>
        <taxon>Bacteria</taxon>
        <taxon>Bacillati</taxon>
        <taxon>Cyanobacteriota</taxon>
        <taxon>Cyanophyceae</taxon>
        <taxon>Nostocales</taxon>
        <taxon>Chlorogloeopsidaceae</taxon>
        <taxon>Chlorogloeopsis</taxon>
    </lineage>
</organism>
<comment type="caution">
    <text evidence="2">The sequence shown here is derived from an EMBL/GenBank/DDBJ whole genome shotgun (WGS) entry which is preliminary data.</text>
</comment>
<protein>
    <recommendedName>
        <fullName evidence="1">DUF5615 domain-containing protein</fullName>
    </recommendedName>
</protein>
<dbReference type="Proteomes" id="UP000268857">
    <property type="component" value="Unassembled WGS sequence"/>
</dbReference>
<dbReference type="Pfam" id="PF18480">
    <property type="entry name" value="DUF5615"/>
    <property type="match status" value="1"/>
</dbReference>
<dbReference type="EMBL" id="RSCJ01000036">
    <property type="protein sequence ID" value="RUR73381.1"/>
    <property type="molecule type" value="Genomic_DNA"/>
</dbReference>